<dbReference type="PANTHER" id="PTHR42085">
    <property type="entry name" value="F-BOX DOMAIN-CONTAINING PROTEIN"/>
    <property type="match status" value="1"/>
</dbReference>
<accession>A0A9P4U8K1</accession>
<dbReference type="AlphaFoldDB" id="A0A9P4U8K1"/>
<comment type="caution">
    <text evidence="1">The sequence shown here is derived from an EMBL/GenBank/DDBJ whole genome shotgun (WGS) entry which is preliminary data.</text>
</comment>
<organism evidence="1 2">
    <name type="scientific">Karstenula rhodostoma CBS 690.94</name>
    <dbReference type="NCBI Taxonomy" id="1392251"/>
    <lineage>
        <taxon>Eukaryota</taxon>
        <taxon>Fungi</taxon>
        <taxon>Dikarya</taxon>
        <taxon>Ascomycota</taxon>
        <taxon>Pezizomycotina</taxon>
        <taxon>Dothideomycetes</taxon>
        <taxon>Pleosporomycetidae</taxon>
        <taxon>Pleosporales</taxon>
        <taxon>Massarineae</taxon>
        <taxon>Didymosphaeriaceae</taxon>
        <taxon>Karstenula</taxon>
    </lineage>
</organism>
<dbReference type="Proteomes" id="UP000799764">
    <property type="component" value="Unassembled WGS sequence"/>
</dbReference>
<sequence>MATIPTALDNSVNSFEPLFAQPPAMSGPPPSVFAKLPLELRQLVYHYVLVEDSDEKVIKVALNDTQLISDSLKNAAGAILVNKSMSNEVLNYAFSMFGFSLSDLEPSSYSILQKFCDRIGKKNVELIKEITIPHLLAHDVDSFQWNNFDAEIDRELYWAYDIYIYNRIFELQDKRLLSRLPSLKTVKVGLNFACASNVLVRLYDAKVPKGIFESLFSLPGPGFRYEVFPGLLWLLAEFRTRDIDFGIYWTDVWQTVHISKHGDSFPMTEEQIEFQKCSVVDVLNLLHNFVQDWKTCPVSNLGTLPDDLFAYGISDDYLDGTRPHLCKE</sequence>
<protein>
    <recommendedName>
        <fullName evidence="3">F-box domain-containing protein</fullName>
    </recommendedName>
</protein>
<proteinExistence type="predicted"/>
<dbReference type="OrthoDB" id="3692903at2759"/>
<evidence type="ECO:0000313" key="2">
    <source>
        <dbReference type="Proteomes" id="UP000799764"/>
    </source>
</evidence>
<keyword evidence="2" id="KW-1185">Reference proteome</keyword>
<gene>
    <name evidence="1" type="ORF">P171DRAFT_433896</name>
</gene>
<dbReference type="InterPro" id="IPR038883">
    <property type="entry name" value="AN11006-like"/>
</dbReference>
<dbReference type="EMBL" id="MU001504">
    <property type="protein sequence ID" value="KAF2442384.1"/>
    <property type="molecule type" value="Genomic_DNA"/>
</dbReference>
<dbReference type="PANTHER" id="PTHR42085:SF1">
    <property type="entry name" value="F-BOX DOMAIN-CONTAINING PROTEIN"/>
    <property type="match status" value="1"/>
</dbReference>
<name>A0A9P4U8K1_9PLEO</name>
<evidence type="ECO:0000313" key="1">
    <source>
        <dbReference type="EMBL" id="KAF2442384.1"/>
    </source>
</evidence>
<reference evidence="1" key="1">
    <citation type="journal article" date="2020" name="Stud. Mycol.">
        <title>101 Dothideomycetes genomes: a test case for predicting lifestyles and emergence of pathogens.</title>
        <authorList>
            <person name="Haridas S."/>
            <person name="Albert R."/>
            <person name="Binder M."/>
            <person name="Bloem J."/>
            <person name="Labutti K."/>
            <person name="Salamov A."/>
            <person name="Andreopoulos B."/>
            <person name="Baker S."/>
            <person name="Barry K."/>
            <person name="Bills G."/>
            <person name="Bluhm B."/>
            <person name="Cannon C."/>
            <person name="Castanera R."/>
            <person name="Culley D."/>
            <person name="Daum C."/>
            <person name="Ezra D."/>
            <person name="Gonzalez J."/>
            <person name="Henrissat B."/>
            <person name="Kuo A."/>
            <person name="Liang C."/>
            <person name="Lipzen A."/>
            <person name="Lutzoni F."/>
            <person name="Magnuson J."/>
            <person name="Mondo S."/>
            <person name="Nolan M."/>
            <person name="Ohm R."/>
            <person name="Pangilinan J."/>
            <person name="Park H.-J."/>
            <person name="Ramirez L."/>
            <person name="Alfaro M."/>
            <person name="Sun H."/>
            <person name="Tritt A."/>
            <person name="Yoshinaga Y."/>
            <person name="Zwiers L.-H."/>
            <person name="Turgeon B."/>
            <person name="Goodwin S."/>
            <person name="Spatafora J."/>
            <person name="Crous P."/>
            <person name="Grigoriev I."/>
        </authorList>
    </citation>
    <scope>NUCLEOTIDE SEQUENCE</scope>
    <source>
        <strain evidence="1">CBS 690.94</strain>
    </source>
</reference>
<evidence type="ECO:0008006" key="3">
    <source>
        <dbReference type="Google" id="ProtNLM"/>
    </source>
</evidence>